<dbReference type="PANTHER" id="PTHR12526">
    <property type="entry name" value="GLYCOSYLTRANSFERASE"/>
    <property type="match status" value="1"/>
</dbReference>
<feature type="domain" description="Glycosyltransferase subfamily 4-like N-terminal" evidence="1">
    <location>
        <begin position="12"/>
        <end position="160"/>
    </location>
</feature>
<proteinExistence type="predicted"/>
<dbReference type="InterPro" id="IPR028098">
    <property type="entry name" value="Glyco_trans_4-like_N"/>
</dbReference>
<dbReference type="GO" id="GO:0016757">
    <property type="term" value="F:glycosyltransferase activity"/>
    <property type="evidence" value="ECO:0007669"/>
    <property type="project" value="UniProtKB-ARBA"/>
</dbReference>
<evidence type="ECO:0000259" key="1">
    <source>
        <dbReference type="Pfam" id="PF13439"/>
    </source>
</evidence>
<keyword evidence="3" id="KW-1185">Reference proteome</keyword>
<evidence type="ECO:0000313" key="3">
    <source>
        <dbReference type="Proteomes" id="UP000610456"/>
    </source>
</evidence>
<dbReference type="Proteomes" id="UP000610456">
    <property type="component" value="Unassembled WGS sequence"/>
</dbReference>
<dbReference type="AlphaFoldDB" id="A0A918W1N2"/>
<keyword evidence="2" id="KW-0808">Transferase</keyword>
<gene>
    <name evidence="2" type="ORF">GCM10007103_33810</name>
</gene>
<protein>
    <submittedName>
        <fullName evidence="2">Glycosyl transferase</fullName>
    </submittedName>
</protein>
<dbReference type="Pfam" id="PF13692">
    <property type="entry name" value="Glyco_trans_1_4"/>
    <property type="match status" value="1"/>
</dbReference>
<name>A0A918W1N2_9FLAO</name>
<dbReference type="Gene3D" id="3.40.50.2000">
    <property type="entry name" value="Glycogen Phosphorylase B"/>
    <property type="match status" value="2"/>
</dbReference>
<dbReference type="PANTHER" id="PTHR12526:SF630">
    <property type="entry name" value="GLYCOSYLTRANSFERASE"/>
    <property type="match status" value="1"/>
</dbReference>
<reference evidence="2" key="1">
    <citation type="journal article" date="2014" name="Int. J. Syst. Evol. Microbiol.">
        <title>Complete genome sequence of Corynebacterium casei LMG S-19264T (=DSM 44701T), isolated from a smear-ripened cheese.</title>
        <authorList>
            <consortium name="US DOE Joint Genome Institute (JGI-PGF)"/>
            <person name="Walter F."/>
            <person name="Albersmeier A."/>
            <person name="Kalinowski J."/>
            <person name="Ruckert C."/>
        </authorList>
    </citation>
    <scope>NUCLEOTIDE SEQUENCE</scope>
    <source>
        <strain evidence="2">KCTC 12719</strain>
    </source>
</reference>
<accession>A0A918W1N2</accession>
<dbReference type="SUPFAM" id="SSF53756">
    <property type="entry name" value="UDP-Glycosyltransferase/glycogen phosphorylase"/>
    <property type="match status" value="1"/>
</dbReference>
<evidence type="ECO:0000313" key="2">
    <source>
        <dbReference type="EMBL" id="GHA50313.1"/>
    </source>
</evidence>
<dbReference type="RefSeq" id="WP_189606247.1">
    <property type="nucleotide sequence ID" value="NZ_BMXB01000023.1"/>
</dbReference>
<sequence length="355" mass="40171">MRVLQLIDSLRPGGAERMAVSYANALTGRVEGSFLCCTRMEGMLLKKLVPEVGYLFLEKKRKLDVKALFRLWRYIKDNNIDLIQAHSSSFFLGVLVKLLVPGVKLVWHDHFGRDLEIRKPGILKTFSKFFDGIISVNVPLKEWAVDNLNPSAVKYIKNFVSKISSENVRQENLEGQAVFNVVCLANLRPQKDHLNLLRAFKLISDKDLNLHLIGKDFEDSYSEEIRRFLRENKMENKVFLYGAQENVEDFLIKADIGVLSSSSEGLPVALLEYARAGLPVVCTRVGQCAEVVGNDGILVPSKNPEALAEAIFEYMADEGKRKVSAESFQDRIMNTFSEDAVLPEVLRFYKSIFNS</sequence>
<organism evidence="2 3">
    <name type="scientific">Salinimicrobium marinum</name>
    <dbReference type="NCBI Taxonomy" id="680283"/>
    <lineage>
        <taxon>Bacteria</taxon>
        <taxon>Pseudomonadati</taxon>
        <taxon>Bacteroidota</taxon>
        <taxon>Flavobacteriia</taxon>
        <taxon>Flavobacteriales</taxon>
        <taxon>Flavobacteriaceae</taxon>
        <taxon>Salinimicrobium</taxon>
    </lineage>
</organism>
<comment type="caution">
    <text evidence="2">The sequence shown here is derived from an EMBL/GenBank/DDBJ whole genome shotgun (WGS) entry which is preliminary data.</text>
</comment>
<reference evidence="2" key="2">
    <citation type="submission" date="2020-09" db="EMBL/GenBank/DDBJ databases">
        <authorList>
            <person name="Sun Q."/>
            <person name="Kim S."/>
        </authorList>
    </citation>
    <scope>NUCLEOTIDE SEQUENCE</scope>
    <source>
        <strain evidence="2">KCTC 12719</strain>
    </source>
</reference>
<dbReference type="EMBL" id="BMXB01000023">
    <property type="protein sequence ID" value="GHA50313.1"/>
    <property type="molecule type" value="Genomic_DNA"/>
</dbReference>
<dbReference type="Pfam" id="PF13439">
    <property type="entry name" value="Glyco_transf_4"/>
    <property type="match status" value="1"/>
</dbReference>